<feature type="domain" description="Beta-lactamase-related" evidence="2">
    <location>
        <begin position="2"/>
        <end position="320"/>
    </location>
</feature>
<dbReference type="InterPro" id="IPR012338">
    <property type="entry name" value="Beta-lactam/transpept-like"/>
</dbReference>
<dbReference type="OrthoDB" id="9770183at2"/>
<organism evidence="3 4">
    <name type="scientific">Cytobacillus dafuensis</name>
    <name type="common">Bacillus dafuensis</name>
    <dbReference type="NCBI Taxonomy" id="1742359"/>
    <lineage>
        <taxon>Bacteria</taxon>
        <taxon>Bacillati</taxon>
        <taxon>Bacillota</taxon>
        <taxon>Bacilli</taxon>
        <taxon>Bacillales</taxon>
        <taxon>Bacillaceae</taxon>
        <taxon>Cytobacillus</taxon>
    </lineage>
</organism>
<dbReference type="Pfam" id="PF00144">
    <property type="entry name" value="Beta-lactamase"/>
    <property type="match status" value="1"/>
</dbReference>
<dbReference type="PANTHER" id="PTHR43283">
    <property type="entry name" value="BETA-LACTAMASE-RELATED"/>
    <property type="match status" value="1"/>
</dbReference>
<dbReference type="SUPFAM" id="SSF56601">
    <property type="entry name" value="beta-lactamase/transpeptidase-like"/>
    <property type="match status" value="1"/>
</dbReference>
<dbReference type="AlphaFoldDB" id="A0A5B8ZAF9"/>
<dbReference type="RefSeq" id="WP_057772582.1">
    <property type="nucleotide sequence ID" value="NZ_CP042593.1"/>
</dbReference>
<keyword evidence="1" id="KW-0378">Hydrolase</keyword>
<dbReference type="EMBL" id="CP042593">
    <property type="protein sequence ID" value="QED49847.1"/>
    <property type="molecule type" value="Genomic_DNA"/>
</dbReference>
<dbReference type="InterPro" id="IPR001466">
    <property type="entry name" value="Beta-lactam-related"/>
</dbReference>
<dbReference type="InterPro" id="IPR050789">
    <property type="entry name" value="Diverse_Enzym_Activities"/>
</dbReference>
<dbReference type="STRING" id="1742359.GCA_001439625_02978"/>
<evidence type="ECO:0000256" key="1">
    <source>
        <dbReference type="ARBA" id="ARBA00022801"/>
    </source>
</evidence>
<keyword evidence="4" id="KW-1185">Reference proteome</keyword>
<dbReference type="KEGG" id="bda:FSZ17_22655"/>
<evidence type="ECO:0000313" key="3">
    <source>
        <dbReference type="EMBL" id="QED49847.1"/>
    </source>
</evidence>
<reference evidence="4" key="1">
    <citation type="submission" date="2019-08" db="EMBL/GenBank/DDBJ databases">
        <authorList>
            <person name="Zheng X."/>
        </authorList>
    </citation>
    <scope>NUCLEOTIDE SEQUENCE [LARGE SCALE GENOMIC DNA]</scope>
    <source>
        <strain evidence="4">FJAT-25496</strain>
    </source>
</reference>
<name>A0A5B8ZAF9_CYTDA</name>
<proteinExistence type="predicted"/>
<dbReference type="Gene3D" id="3.40.710.10">
    <property type="entry name" value="DD-peptidase/beta-lactamase superfamily"/>
    <property type="match status" value="1"/>
</dbReference>
<dbReference type="GO" id="GO:0016787">
    <property type="term" value="F:hydrolase activity"/>
    <property type="evidence" value="ECO:0007669"/>
    <property type="project" value="UniProtKB-KW"/>
</dbReference>
<evidence type="ECO:0000259" key="2">
    <source>
        <dbReference type="Pfam" id="PF00144"/>
    </source>
</evidence>
<accession>A0A5B8ZAF9</accession>
<dbReference type="Proteomes" id="UP000321555">
    <property type="component" value="Chromosome"/>
</dbReference>
<dbReference type="PANTHER" id="PTHR43283:SF11">
    <property type="entry name" value="BETA-LACTAMASE-RELATED DOMAIN-CONTAINING PROTEIN"/>
    <property type="match status" value="1"/>
</dbReference>
<evidence type="ECO:0000313" key="4">
    <source>
        <dbReference type="Proteomes" id="UP000321555"/>
    </source>
</evidence>
<gene>
    <name evidence="3" type="ORF">FSZ17_22655</name>
</gene>
<sequence length="341" mass="38304">MVRNYLHQLVEDRHIPGAVLYISKNKETKFFQSFGSFLDKNNQKQLINQDTIFDVASLTKVMATLPSILLLASKKEIELESSIHSFLPAFKNKDITINHLLQHISGLPADLPFHDRNTQRDVMKEILDTNLVNTPGTTALYSDLGMILLGKVIEKASGQQLNVFTKENIFEPWGLYDTTFLLPDEKKQLAASTEWYKDYYIQGDVHDEKAFQLSGVSGSAGVFSTAKDVAIFASKWLYPVEQDLIPQDFLREAATHRQNNRGLGFEVWSGAGDSLSIGELWPIGSFGHTGFTGTSVWMSPSEKLAVVFLTNAVHFGRETAIKKIRKQLHSFIYSAYIANPL</sequence>
<protein>
    <submittedName>
        <fullName evidence="3">Beta-lactamase family protein</fullName>
    </submittedName>
</protein>